<reference evidence="8 9" key="1">
    <citation type="submission" date="2024-05" db="EMBL/GenBank/DDBJ databases">
        <authorList>
            <person name="Duchaud E."/>
        </authorList>
    </citation>
    <scope>NUCLEOTIDE SEQUENCE [LARGE SCALE GENOMIC DNA]</scope>
    <source>
        <strain evidence="8">Ena-SAMPLE-TAB-13-05-2024-13:56:06:370-140308</strain>
    </source>
</reference>
<keyword evidence="4" id="KW-0378">Hydrolase</keyword>
<organism evidence="8 9">
    <name type="scientific">Tenacibaculum polynesiense</name>
    <dbReference type="NCBI Taxonomy" id="3137857"/>
    <lineage>
        <taxon>Bacteria</taxon>
        <taxon>Pseudomonadati</taxon>
        <taxon>Bacteroidota</taxon>
        <taxon>Flavobacteriia</taxon>
        <taxon>Flavobacteriales</taxon>
        <taxon>Flavobacteriaceae</taxon>
        <taxon>Tenacibaculum</taxon>
    </lineage>
</organism>
<comment type="similarity">
    <text evidence="5">Belongs to the YicC/YloC family.</text>
</comment>
<dbReference type="PANTHER" id="PTHR30636">
    <property type="entry name" value="UPF0701 PROTEIN YICC"/>
    <property type="match status" value="1"/>
</dbReference>
<dbReference type="Pfam" id="PF08340">
    <property type="entry name" value="YicC-like_C"/>
    <property type="match status" value="1"/>
</dbReference>
<evidence type="ECO:0000256" key="3">
    <source>
        <dbReference type="ARBA" id="ARBA00022759"/>
    </source>
</evidence>
<dbReference type="InterPro" id="IPR013551">
    <property type="entry name" value="YicC-like_C"/>
</dbReference>
<evidence type="ECO:0008006" key="10">
    <source>
        <dbReference type="Google" id="ProtNLM"/>
    </source>
</evidence>
<evidence type="ECO:0000259" key="6">
    <source>
        <dbReference type="Pfam" id="PF03755"/>
    </source>
</evidence>
<dbReference type="RefSeq" id="WP_348716156.1">
    <property type="nucleotide sequence ID" value="NZ_CAXJIO010000011.1"/>
</dbReference>
<feature type="domain" description="Endoribonuclease YicC-like C-terminal" evidence="7">
    <location>
        <begin position="172"/>
        <end position="287"/>
    </location>
</feature>
<dbReference type="Pfam" id="PF03755">
    <property type="entry name" value="YicC-like_N"/>
    <property type="match status" value="1"/>
</dbReference>
<evidence type="ECO:0000256" key="1">
    <source>
        <dbReference type="ARBA" id="ARBA00001968"/>
    </source>
</evidence>
<feature type="domain" description="Endoribonuclease YicC-like N-terminal" evidence="6">
    <location>
        <begin position="2"/>
        <end position="154"/>
    </location>
</feature>
<evidence type="ECO:0000313" key="8">
    <source>
        <dbReference type="EMBL" id="CAL2102643.1"/>
    </source>
</evidence>
<dbReference type="EMBL" id="CAXJIO010000011">
    <property type="protein sequence ID" value="CAL2102643.1"/>
    <property type="molecule type" value="Genomic_DNA"/>
</dbReference>
<sequence length="288" mass="33289">MIQSMTGYGKSVLQLPTKKVTIEIKSLNSKNLDLNVRIPSYYKEKELEVRKKIAKGLVRGKVDFSIYVEMTADETSTTINKGVVKEYMQQLKNVLFVGSQDDVELLKMAVRMPDALKTEREELNEDEWNQIEANISTALKEIIQYRTDEAASLEIDFKERIANIKTALEEVKKLDEERIEHVKARLEKALSEIEVEVDKNRFEQELIYYLEKLDINEEKVRLANHLEYFLQELGSDTSNGKKLGFIVQEIGREINTTGSKANYAPIQKLVIQMKDELEKIKEQILNVL</sequence>
<comment type="caution">
    <text evidence="8">The sequence shown here is derived from an EMBL/GenBank/DDBJ whole genome shotgun (WGS) entry which is preliminary data.</text>
</comment>
<comment type="cofactor">
    <cofactor evidence="1">
        <name>a divalent metal cation</name>
        <dbReference type="ChEBI" id="CHEBI:60240"/>
    </cofactor>
</comment>
<gene>
    <name evidence="8" type="ORF">T190423A01A_20394</name>
</gene>
<evidence type="ECO:0000259" key="7">
    <source>
        <dbReference type="Pfam" id="PF08340"/>
    </source>
</evidence>
<evidence type="ECO:0000256" key="5">
    <source>
        <dbReference type="ARBA" id="ARBA00035648"/>
    </source>
</evidence>
<proteinExistence type="inferred from homology"/>
<dbReference type="InterPro" id="IPR005229">
    <property type="entry name" value="YicC/YloC-like"/>
</dbReference>
<keyword evidence="3" id="KW-0255">Endonuclease</keyword>
<dbReference type="Proteomes" id="UP001497527">
    <property type="component" value="Unassembled WGS sequence"/>
</dbReference>
<name>A0ABM9PAM0_9FLAO</name>
<dbReference type="InterPro" id="IPR013527">
    <property type="entry name" value="YicC-like_N"/>
</dbReference>
<evidence type="ECO:0000313" key="9">
    <source>
        <dbReference type="Proteomes" id="UP001497527"/>
    </source>
</evidence>
<accession>A0ABM9PAM0</accession>
<evidence type="ECO:0000256" key="2">
    <source>
        <dbReference type="ARBA" id="ARBA00022722"/>
    </source>
</evidence>
<dbReference type="PANTHER" id="PTHR30636:SF3">
    <property type="entry name" value="UPF0701 PROTEIN YICC"/>
    <property type="match status" value="1"/>
</dbReference>
<keyword evidence="9" id="KW-1185">Reference proteome</keyword>
<dbReference type="NCBIfam" id="TIGR00255">
    <property type="entry name" value="YicC/YloC family endoribonuclease"/>
    <property type="match status" value="1"/>
</dbReference>
<keyword evidence="2" id="KW-0540">Nuclease</keyword>
<evidence type="ECO:0000256" key="4">
    <source>
        <dbReference type="ARBA" id="ARBA00022801"/>
    </source>
</evidence>
<protein>
    <recommendedName>
        <fullName evidence="10">YicC family protein</fullName>
    </recommendedName>
</protein>